<keyword evidence="1" id="KW-0479">Metal-binding</keyword>
<dbReference type="InterPro" id="IPR001841">
    <property type="entry name" value="Znf_RING"/>
</dbReference>
<dbReference type="Pfam" id="PF13639">
    <property type="entry name" value="zf-RING_2"/>
    <property type="match status" value="1"/>
</dbReference>
<dbReference type="PROSITE" id="PS50089">
    <property type="entry name" value="ZF_RING_2"/>
    <property type="match status" value="1"/>
</dbReference>
<gene>
    <name evidence="4" type="ORF">SLEP1_g34770</name>
</gene>
<dbReference type="GO" id="GO:0008270">
    <property type="term" value="F:zinc ion binding"/>
    <property type="evidence" value="ECO:0007669"/>
    <property type="project" value="UniProtKB-KW"/>
</dbReference>
<dbReference type="EMBL" id="BPVZ01000068">
    <property type="protein sequence ID" value="GKV25313.1"/>
    <property type="molecule type" value="Genomic_DNA"/>
</dbReference>
<dbReference type="InterPro" id="IPR013083">
    <property type="entry name" value="Znf_RING/FYVE/PHD"/>
</dbReference>
<sequence>MASLAALSESFSHFYTITLALIFILILQLVTLIRSVTGYHSQDPITLAQYLEYIEDNNPTIHFSKKSTLEPNECTVCLSEIKEGENVRKLKCKHTFHRDCLDQWLQQYRATCPLCRTKVLPERIVAEFYRQQHEVEYDEEIVRAISAFYSIDRNRLF</sequence>
<dbReference type="AlphaFoldDB" id="A0AAV5KLG5"/>
<evidence type="ECO:0000259" key="3">
    <source>
        <dbReference type="PROSITE" id="PS50089"/>
    </source>
</evidence>
<evidence type="ECO:0000313" key="4">
    <source>
        <dbReference type="EMBL" id="GKV25313.1"/>
    </source>
</evidence>
<keyword evidence="2" id="KW-0812">Transmembrane</keyword>
<keyword evidence="2" id="KW-0472">Membrane</keyword>
<dbReference type="Proteomes" id="UP001054252">
    <property type="component" value="Unassembled WGS sequence"/>
</dbReference>
<feature type="transmembrane region" description="Helical" evidence="2">
    <location>
        <begin position="12"/>
        <end position="33"/>
    </location>
</feature>
<name>A0AAV5KLG5_9ROSI</name>
<comment type="caution">
    <text evidence="4">The sequence shown here is derived from an EMBL/GenBank/DDBJ whole genome shotgun (WGS) entry which is preliminary data.</text>
</comment>
<keyword evidence="1" id="KW-0862">Zinc</keyword>
<accession>A0AAV5KLG5</accession>
<proteinExistence type="predicted"/>
<reference evidence="4 5" key="1">
    <citation type="journal article" date="2021" name="Commun. Biol.">
        <title>The genome of Shorea leprosula (Dipterocarpaceae) highlights the ecological relevance of drought in aseasonal tropical rainforests.</title>
        <authorList>
            <person name="Ng K.K.S."/>
            <person name="Kobayashi M.J."/>
            <person name="Fawcett J.A."/>
            <person name="Hatakeyama M."/>
            <person name="Paape T."/>
            <person name="Ng C.H."/>
            <person name="Ang C.C."/>
            <person name="Tnah L.H."/>
            <person name="Lee C.T."/>
            <person name="Nishiyama T."/>
            <person name="Sese J."/>
            <person name="O'Brien M.J."/>
            <person name="Copetti D."/>
            <person name="Mohd Noor M.I."/>
            <person name="Ong R.C."/>
            <person name="Putra M."/>
            <person name="Sireger I.Z."/>
            <person name="Indrioko S."/>
            <person name="Kosugi Y."/>
            <person name="Izuno A."/>
            <person name="Isagi Y."/>
            <person name="Lee S.L."/>
            <person name="Shimizu K.K."/>
        </authorList>
    </citation>
    <scope>NUCLEOTIDE SEQUENCE [LARGE SCALE GENOMIC DNA]</scope>
    <source>
        <strain evidence="4">214</strain>
    </source>
</reference>
<dbReference type="Gene3D" id="3.30.40.10">
    <property type="entry name" value="Zinc/RING finger domain, C3HC4 (zinc finger)"/>
    <property type="match status" value="1"/>
</dbReference>
<dbReference type="SUPFAM" id="SSF57850">
    <property type="entry name" value="RING/U-box"/>
    <property type="match status" value="1"/>
</dbReference>
<dbReference type="PANTHER" id="PTHR47662">
    <property type="entry name" value="RING-TYPE DOMAIN-CONTAINING PROTEIN"/>
    <property type="match status" value="1"/>
</dbReference>
<keyword evidence="2" id="KW-1133">Transmembrane helix</keyword>
<evidence type="ECO:0000256" key="1">
    <source>
        <dbReference type="PROSITE-ProRule" id="PRU00175"/>
    </source>
</evidence>
<protein>
    <recommendedName>
        <fullName evidence="3">RING-type domain-containing protein</fullName>
    </recommendedName>
</protein>
<evidence type="ECO:0000256" key="2">
    <source>
        <dbReference type="SAM" id="Phobius"/>
    </source>
</evidence>
<keyword evidence="5" id="KW-1185">Reference proteome</keyword>
<dbReference type="CDD" id="cd16454">
    <property type="entry name" value="RING-H2_PA-TM-RING"/>
    <property type="match status" value="1"/>
</dbReference>
<keyword evidence="1" id="KW-0863">Zinc-finger</keyword>
<feature type="domain" description="RING-type" evidence="3">
    <location>
        <begin position="74"/>
        <end position="116"/>
    </location>
</feature>
<evidence type="ECO:0000313" key="5">
    <source>
        <dbReference type="Proteomes" id="UP001054252"/>
    </source>
</evidence>
<dbReference type="SMART" id="SM00184">
    <property type="entry name" value="RING"/>
    <property type="match status" value="1"/>
</dbReference>
<dbReference type="PANTHER" id="PTHR47662:SF1">
    <property type="entry name" value="RING-TYPE DOMAIN-CONTAINING PROTEIN"/>
    <property type="match status" value="1"/>
</dbReference>
<organism evidence="4 5">
    <name type="scientific">Rubroshorea leprosula</name>
    <dbReference type="NCBI Taxonomy" id="152421"/>
    <lineage>
        <taxon>Eukaryota</taxon>
        <taxon>Viridiplantae</taxon>
        <taxon>Streptophyta</taxon>
        <taxon>Embryophyta</taxon>
        <taxon>Tracheophyta</taxon>
        <taxon>Spermatophyta</taxon>
        <taxon>Magnoliopsida</taxon>
        <taxon>eudicotyledons</taxon>
        <taxon>Gunneridae</taxon>
        <taxon>Pentapetalae</taxon>
        <taxon>rosids</taxon>
        <taxon>malvids</taxon>
        <taxon>Malvales</taxon>
        <taxon>Dipterocarpaceae</taxon>
        <taxon>Rubroshorea</taxon>
    </lineage>
</organism>